<dbReference type="FunFam" id="1.10.472.170:FF:000006">
    <property type="entry name" value="Os07g0504500 protein"/>
    <property type="match status" value="1"/>
</dbReference>
<dbReference type="PRINTS" id="PR00685">
    <property type="entry name" value="TIFACTORIIB"/>
</dbReference>
<dbReference type="InterPro" id="IPR036915">
    <property type="entry name" value="Cyclin-like_sf"/>
</dbReference>
<gene>
    <name evidence="6" type="ORF">OsJ_24371</name>
    <name evidence="5" type="ORF">P0430F03.40</name>
</gene>
<evidence type="ECO:0000313" key="6">
    <source>
        <dbReference type="EMBL" id="EEE67233.1"/>
    </source>
</evidence>
<dbReference type="Pfam" id="PF00382">
    <property type="entry name" value="TFIIB"/>
    <property type="match status" value="1"/>
</dbReference>
<dbReference type="InterPro" id="IPR013763">
    <property type="entry name" value="Cyclin-like_dom"/>
</dbReference>
<dbReference type="EMBL" id="CM000144">
    <property type="protein sequence ID" value="EEE67233.1"/>
    <property type="molecule type" value="Genomic_DNA"/>
</dbReference>
<dbReference type="Gene3D" id="1.10.472.10">
    <property type="entry name" value="Cyclin-like"/>
    <property type="match status" value="1"/>
</dbReference>
<sequence>MYGSPDVVSYCQHCQRTTPMVLDHATGDAICTGCAFDLGNGANACPEPPRWRAAAGHGDSDGDRSSSSSSVGGDVSPAAADPLLQGGEGVACSVGAPPVQPRVRGAVVPPKQMRAGGAVPPKVRCGVPDTSKALAEGFDAIVGMASRLGLADKVSDRAKEVLRKLEEARACPKGRSRDALYAACLHAACRVEGAPRTLKELIAATSDAAATKRDLGKFINAIKRHLGMEERGQDQAADMKASGGGVGVVVRAGDYLHRYGSAVGMSGQEASAARRAAGRLDSLDVRRNPQSIAAAIVYMAAQGSSGVRKSVRRHGRQRVDHQGRVQGPVPARRPALRLKHTATARRDAALLNLLCVLRVVGY</sequence>
<keyword evidence="2" id="KW-0804">Transcription</keyword>
<protein>
    <submittedName>
        <fullName evidence="5">Transcription initiation factor IIB</fullName>
    </submittedName>
</protein>
<dbReference type="Proteomes" id="UP000007752">
    <property type="component" value="Chromosome 7"/>
</dbReference>
<reference evidence="7" key="4">
    <citation type="journal article" date="2008" name="Nucleic Acids Res.">
        <title>The rice annotation project database (RAP-DB): 2008 update.</title>
        <authorList>
            <consortium name="The rice annotation project (RAP)"/>
        </authorList>
    </citation>
    <scope>GENOME REANNOTATION</scope>
    <source>
        <strain evidence="7">cv. Nipponbare</strain>
    </source>
</reference>
<proteinExistence type="predicted"/>
<dbReference type="InterPro" id="IPR013150">
    <property type="entry name" value="TFIIB_cyclin"/>
</dbReference>
<dbReference type="OMA" id="NGANACP"/>
<name>B9FXE6_ORYSJ</name>
<dbReference type="Gene3D" id="1.10.472.170">
    <property type="match status" value="1"/>
</dbReference>
<keyword evidence="1" id="KW-0805">Transcription regulation</keyword>
<reference evidence="5" key="1">
    <citation type="submission" date="2002-05" db="EMBL/GenBank/DDBJ databases">
        <title>Oryza sativa nipponbare(GA3) genomic DNA, chromosome 7, PAC clone:P0430F03.</title>
        <authorList>
            <person name="Sasaki T."/>
            <person name="Matsumoto T."/>
            <person name="Katayose Y."/>
        </authorList>
    </citation>
    <scope>NUCLEOTIDE SEQUENCE</scope>
</reference>
<dbReference type="SUPFAM" id="SSF47954">
    <property type="entry name" value="Cyclin-like"/>
    <property type="match status" value="2"/>
</dbReference>
<reference evidence="7" key="2">
    <citation type="journal article" date="2005" name="Nature">
        <title>The map-based sequence of the rice genome.</title>
        <authorList>
            <consortium name="International rice genome sequencing project (IRGSP)"/>
            <person name="Matsumoto T."/>
            <person name="Wu J."/>
            <person name="Kanamori H."/>
            <person name="Katayose Y."/>
            <person name="Fujisawa M."/>
            <person name="Namiki N."/>
            <person name="Mizuno H."/>
            <person name="Yamamoto K."/>
            <person name="Antonio B.A."/>
            <person name="Baba T."/>
            <person name="Sakata K."/>
            <person name="Nagamura Y."/>
            <person name="Aoki H."/>
            <person name="Arikawa K."/>
            <person name="Arita K."/>
            <person name="Bito T."/>
            <person name="Chiden Y."/>
            <person name="Fujitsuka N."/>
            <person name="Fukunaka R."/>
            <person name="Hamada M."/>
            <person name="Harada C."/>
            <person name="Hayashi A."/>
            <person name="Hijishita S."/>
            <person name="Honda M."/>
            <person name="Hosokawa S."/>
            <person name="Ichikawa Y."/>
            <person name="Idonuma A."/>
            <person name="Iijima M."/>
            <person name="Ikeda M."/>
            <person name="Ikeno M."/>
            <person name="Ito K."/>
            <person name="Ito S."/>
            <person name="Ito T."/>
            <person name="Ito Y."/>
            <person name="Ito Y."/>
            <person name="Iwabuchi A."/>
            <person name="Kamiya K."/>
            <person name="Karasawa W."/>
            <person name="Kurita K."/>
            <person name="Katagiri S."/>
            <person name="Kikuta A."/>
            <person name="Kobayashi H."/>
            <person name="Kobayashi N."/>
            <person name="Machita K."/>
            <person name="Maehara T."/>
            <person name="Masukawa M."/>
            <person name="Mizubayashi T."/>
            <person name="Mukai Y."/>
            <person name="Nagasaki H."/>
            <person name="Nagata Y."/>
            <person name="Naito S."/>
            <person name="Nakashima M."/>
            <person name="Nakama Y."/>
            <person name="Nakamichi Y."/>
            <person name="Nakamura M."/>
            <person name="Meguro A."/>
            <person name="Negishi M."/>
            <person name="Ohta I."/>
            <person name="Ohta T."/>
            <person name="Okamoto M."/>
            <person name="Ono N."/>
            <person name="Saji S."/>
            <person name="Sakaguchi M."/>
            <person name="Sakai K."/>
            <person name="Shibata M."/>
            <person name="Shimokawa T."/>
            <person name="Song J."/>
            <person name="Takazaki Y."/>
            <person name="Terasawa K."/>
            <person name="Tsugane M."/>
            <person name="Tsuji K."/>
            <person name="Ueda S."/>
            <person name="Waki K."/>
            <person name="Yamagata H."/>
            <person name="Yamamoto M."/>
            <person name="Yamamoto S."/>
            <person name="Yamane H."/>
            <person name="Yoshiki S."/>
            <person name="Yoshihara R."/>
            <person name="Yukawa K."/>
            <person name="Zhong H."/>
            <person name="Yano M."/>
            <person name="Yuan Q."/>
            <person name="Ouyang S."/>
            <person name="Liu J."/>
            <person name="Jones K.M."/>
            <person name="Gansberger K."/>
            <person name="Moffat K."/>
            <person name="Hill J."/>
            <person name="Bera J."/>
            <person name="Fadrosh D."/>
            <person name="Jin S."/>
            <person name="Johri S."/>
            <person name="Kim M."/>
            <person name="Overton L."/>
            <person name="Reardon M."/>
            <person name="Tsitrin T."/>
            <person name="Vuong H."/>
            <person name="Weaver B."/>
            <person name="Ciecko A."/>
            <person name="Tallon L."/>
            <person name="Jackson J."/>
            <person name="Pai G."/>
            <person name="Aken S.V."/>
            <person name="Utterback T."/>
            <person name="Reidmuller S."/>
            <person name="Feldblyum T."/>
            <person name="Hsiao J."/>
            <person name="Zismann V."/>
            <person name="Iobst S."/>
            <person name="de Vazeille A.R."/>
            <person name="Buell C.R."/>
            <person name="Ying K."/>
            <person name="Li Y."/>
            <person name="Lu T."/>
            <person name="Huang Y."/>
            <person name="Zhao Q."/>
            <person name="Feng Q."/>
            <person name="Zhang L."/>
            <person name="Zhu J."/>
            <person name="Weng Q."/>
            <person name="Mu J."/>
            <person name="Lu Y."/>
            <person name="Fan D."/>
            <person name="Liu Y."/>
            <person name="Guan J."/>
            <person name="Zhang Y."/>
            <person name="Yu S."/>
            <person name="Liu X."/>
            <person name="Zhang Y."/>
            <person name="Hong G."/>
            <person name="Han B."/>
            <person name="Choisne N."/>
            <person name="Demange N."/>
            <person name="Orjeda G."/>
            <person name="Samain S."/>
            <person name="Cattolico L."/>
            <person name="Pelletier E."/>
            <person name="Couloux A."/>
            <person name="Segurens B."/>
            <person name="Wincker P."/>
            <person name="D'Hont A."/>
            <person name="Scarpelli C."/>
            <person name="Weissenbach J."/>
            <person name="Salanoubat M."/>
            <person name="Quetier F."/>
            <person name="Yu Y."/>
            <person name="Kim H.R."/>
            <person name="Rambo T."/>
            <person name="Currie J."/>
            <person name="Collura K."/>
            <person name="Luo M."/>
            <person name="Yang T."/>
            <person name="Ammiraju J.S.S."/>
            <person name="Engler F."/>
            <person name="Soderlund C."/>
            <person name="Wing R.A."/>
            <person name="Palmer L.E."/>
            <person name="de la Bastide M."/>
            <person name="Spiegel L."/>
            <person name="Nascimento L."/>
            <person name="Zutavern T."/>
            <person name="O'Shaughnessy A."/>
            <person name="Dike S."/>
            <person name="Dedhia N."/>
            <person name="Preston R."/>
            <person name="Balija V."/>
            <person name="McCombie W.R."/>
            <person name="Chow T."/>
            <person name="Chen H."/>
            <person name="Chung M."/>
            <person name="Chen C."/>
            <person name="Shaw J."/>
            <person name="Wu H."/>
            <person name="Hsiao K."/>
            <person name="Chao Y."/>
            <person name="Chu M."/>
            <person name="Cheng C."/>
            <person name="Hour A."/>
            <person name="Lee P."/>
            <person name="Lin S."/>
            <person name="Lin Y."/>
            <person name="Liou J."/>
            <person name="Liu S."/>
            <person name="Hsing Y."/>
            <person name="Raghuvanshi S."/>
            <person name="Mohanty A."/>
            <person name="Bharti A.K."/>
            <person name="Gaur A."/>
            <person name="Gupta V."/>
            <person name="Kumar D."/>
            <person name="Ravi V."/>
            <person name="Vij S."/>
            <person name="Kapur A."/>
            <person name="Khurana P."/>
            <person name="Khurana P."/>
            <person name="Khurana J.P."/>
            <person name="Tyagi A.K."/>
            <person name="Gaikwad K."/>
            <person name="Singh A."/>
            <person name="Dalal V."/>
            <person name="Srivastava S."/>
            <person name="Dixit A."/>
            <person name="Pal A.K."/>
            <person name="Ghazi I.A."/>
            <person name="Yadav M."/>
            <person name="Pandit A."/>
            <person name="Bhargava A."/>
            <person name="Sureshbabu K."/>
            <person name="Batra K."/>
            <person name="Sharma T.R."/>
            <person name="Mohapatra T."/>
            <person name="Singh N.K."/>
            <person name="Messing J."/>
            <person name="Nelson A.B."/>
            <person name="Fuks G."/>
            <person name="Kavchok S."/>
            <person name="Keizer G."/>
            <person name="Linton E."/>
            <person name="Llaca V."/>
            <person name="Song R."/>
            <person name="Tanyolac B."/>
            <person name="Young S."/>
            <person name="Ho-Il K."/>
            <person name="Hahn J.H."/>
            <person name="Sangsakoo G."/>
            <person name="Vanavichit A."/>
            <person name="de Mattos Luiz.A.T."/>
            <person name="Zimmer P.D."/>
            <person name="Malone G."/>
            <person name="Dellagostin O."/>
            <person name="de Oliveira A.C."/>
            <person name="Bevan M."/>
            <person name="Bancroft I."/>
            <person name="Minx P."/>
            <person name="Cordum H."/>
            <person name="Wilson R."/>
            <person name="Cheng Z."/>
            <person name="Jin W."/>
            <person name="Jiang J."/>
            <person name="Leong S.A."/>
            <person name="Iwama H."/>
            <person name="Gojobori T."/>
            <person name="Itoh T."/>
            <person name="Niimura Y."/>
            <person name="Fujii Y."/>
            <person name="Habara T."/>
            <person name="Sakai H."/>
            <person name="Sato Y."/>
            <person name="Wilson G."/>
            <person name="Kumar K."/>
            <person name="McCouch S."/>
            <person name="Juretic N."/>
            <person name="Hoen D."/>
            <person name="Wright S."/>
            <person name="Bruskiewich R."/>
            <person name="Bureau T."/>
            <person name="Miyao A."/>
            <person name="Hirochika H."/>
            <person name="Nishikawa T."/>
            <person name="Kadowaki K."/>
            <person name="Sugiura M."/>
            <person name="Burr B."/>
            <person name="Sasaki T."/>
        </authorList>
    </citation>
    <scope>NUCLEOTIDE SEQUENCE [LARGE SCALE GENOMIC DNA]</scope>
    <source>
        <strain evidence="7">cv. Nipponbare</strain>
    </source>
</reference>
<feature type="region of interest" description="Disordered" evidence="3">
    <location>
        <begin position="49"/>
        <end position="80"/>
    </location>
</feature>
<dbReference type="AlphaFoldDB" id="B9FXE6"/>
<reference evidence="6" key="5">
    <citation type="submission" date="2008-12" db="EMBL/GenBank/DDBJ databases">
        <title>Improved gene annotation of the rice (Oryza sativa) genomes.</title>
        <authorList>
            <person name="Wang J."/>
            <person name="Li R."/>
            <person name="Fan W."/>
            <person name="Huang Q."/>
            <person name="Zhang J."/>
            <person name="Zhou Y."/>
            <person name="Hu Y."/>
            <person name="Zi S."/>
            <person name="Li J."/>
            <person name="Ni P."/>
            <person name="Zheng H."/>
            <person name="Zhang Y."/>
            <person name="Zhao M."/>
            <person name="Hao Q."/>
            <person name="McDermott J."/>
            <person name="Samudrala R."/>
            <person name="Kristiansen K."/>
            <person name="Wong G.K.-S."/>
        </authorList>
    </citation>
    <scope>NUCLEOTIDE SEQUENCE</scope>
</reference>
<dbReference type="PANTHER" id="PTHR11618">
    <property type="entry name" value="TRANSCRIPTION INITIATION FACTOR IIB-RELATED"/>
    <property type="match status" value="1"/>
</dbReference>
<feature type="compositionally biased region" description="Low complexity" evidence="3">
    <location>
        <begin position="65"/>
        <end position="76"/>
    </location>
</feature>
<reference evidence="6" key="3">
    <citation type="journal article" date="2005" name="PLoS Biol.">
        <title>The genomes of Oryza sativa: a history of duplications.</title>
        <authorList>
            <person name="Yu J."/>
            <person name="Wang J."/>
            <person name="Lin W."/>
            <person name="Li S."/>
            <person name="Li H."/>
            <person name="Zhou J."/>
            <person name="Ni P."/>
            <person name="Dong W."/>
            <person name="Hu S."/>
            <person name="Zeng C."/>
            <person name="Zhang J."/>
            <person name="Zhang Y."/>
            <person name="Li R."/>
            <person name="Xu Z."/>
            <person name="Li S."/>
            <person name="Li X."/>
            <person name="Zheng H."/>
            <person name="Cong L."/>
            <person name="Lin L."/>
            <person name="Yin J."/>
            <person name="Geng J."/>
            <person name="Li G."/>
            <person name="Shi J."/>
            <person name="Liu J."/>
            <person name="Lv H."/>
            <person name="Li J."/>
            <person name="Wang J."/>
            <person name="Deng Y."/>
            <person name="Ran L."/>
            <person name="Shi X."/>
            <person name="Wang X."/>
            <person name="Wu Q."/>
            <person name="Li C."/>
            <person name="Ren X."/>
            <person name="Wang J."/>
            <person name="Wang X."/>
            <person name="Li D."/>
            <person name="Liu D."/>
            <person name="Zhang X."/>
            <person name="Ji Z."/>
            <person name="Zhao W."/>
            <person name="Sun Y."/>
            <person name="Zhang Z."/>
            <person name="Bao J."/>
            <person name="Han Y."/>
            <person name="Dong L."/>
            <person name="Ji J."/>
            <person name="Chen P."/>
            <person name="Wu S."/>
            <person name="Liu J."/>
            <person name="Xiao Y."/>
            <person name="Bu D."/>
            <person name="Tan J."/>
            <person name="Yang L."/>
            <person name="Ye C."/>
            <person name="Zhang J."/>
            <person name="Xu J."/>
            <person name="Zhou Y."/>
            <person name="Yu Y."/>
            <person name="Zhang B."/>
            <person name="Zhuang S."/>
            <person name="Wei H."/>
            <person name="Liu B."/>
            <person name="Lei M."/>
            <person name="Yu H."/>
            <person name="Li Y."/>
            <person name="Xu H."/>
            <person name="Wei S."/>
            <person name="He X."/>
            <person name="Fang L."/>
            <person name="Zhang Z."/>
            <person name="Zhang Y."/>
            <person name="Huang X."/>
            <person name="Su Z."/>
            <person name="Tong W."/>
            <person name="Li J."/>
            <person name="Tong Z."/>
            <person name="Li S."/>
            <person name="Ye J."/>
            <person name="Wang L."/>
            <person name="Fang L."/>
            <person name="Lei T."/>
            <person name="Chen C."/>
            <person name="Chen H."/>
            <person name="Xu Z."/>
            <person name="Li H."/>
            <person name="Huang H."/>
            <person name="Zhang F."/>
            <person name="Xu H."/>
            <person name="Li N."/>
            <person name="Zhao C."/>
            <person name="Li S."/>
            <person name="Dong L."/>
            <person name="Huang Y."/>
            <person name="Li L."/>
            <person name="Xi Y."/>
            <person name="Qi Q."/>
            <person name="Li W."/>
            <person name="Zhang B."/>
            <person name="Hu W."/>
            <person name="Zhang Y."/>
            <person name="Tian X."/>
            <person name="Jiao Y."/>
            <person name="Liang X."/>
            <person name="Jin J."/>
            <person name="Gao L."/>
            <person name="Zheng W."/>
            <person name="Hao B."/>
            <person name="Liu S."/>
            <person name="Wang W."/>
            <person name="Yuan L."/>
            <person name="Cao M."/>
            <person name="McDermott J."/>
            <person name="Samudrala R."/>
            <person name="Wang J."/>
            <person name="Wong G.K."/>
            <person name="Yang H."/>
        </authorList>
    </citation>
    <scope>NUCLEOTIDE SEQUENCE [LARGE SCALE GENOMIC DNA]</scope>
</reference>
<evidence type="ECO:0000256" key="3">
    <source>
        <dbReference type="SAM" id="MobiDB-lite"/>
    </source>
</evidence>
<dbReference type="InterPro" id="IPR000812">
    <property type="entry name" value="TFIIB"/>
</dbReference>
<evidence type="ECO:0000259" key="4">
    <source>
        <dbReference type="SMART" id="SM00385"/>
    </source>
</evidence>
<dbReference type="EMBL" id="AP005186">
    <property type="protein sequence ID" value="BAC84000.1"/>
    <property type="molecule type" value="Genomic_DNA"/>
</dbReference>
<evidence type="ECO:0000313" key="7">
    <source>
        <dbReference type="Proteomes" id="UP000000763"/>
    </source>
</evidence>
<dbReference type="SMR" id="B9FXE6"/>
<dbReference type="GO" id="GO:0017025">
    <property type="term" value="F:TBP-class protein binding"/>
    <property type="evidence" value="ECO:0007669"/>
    <property type="project" value="InterPro"/>
</dbReference>
<organism evidence="6">
    <name type="scientific">Oryza sativa subsp. japonica</name>
    <name type="common">Rice</name>
    <dbReference type="NCBI Taxonomy" id="39947"/>
    <lineage>
        <taxon>Eukaryota</taxon>
        <taxon>Viridiplantae</taxon>
        <taxon>Streptophyta</taxon>
        <taxon>Embryophyta</taxon>
        <taxon>Tracheophyta</taxon>
        <taxon>Spermatophyta</taxon>
        <taxon>Magnoliopsida</taxon>
        <taxon>Liliopsida</taxon>
        <taxon>Poales</taxon>
        <taxon>Poaceae</taxon>
        <taxon>BOP clade</taxon>
        <taxon>Oryzoideae</taxon>
        <taxon>Oryzeae</taxon>
        <taxon>Oryzinae</taxon>
        <taxon>Oryza</taxon>
        <taxon>Oryza sativa</taxon>
    </lineage>
</organism>
<evidence type="ECO:0000256" key="2">
    <source>
        <dbReference type="ARBA" id="ARBA00023163"/>
    </source>
</evidence>
<evidence type="ECO:0000313" key="5">
    <source>
        <dbReference type="EMBL" id="BAC84000.1"/>
    </source>
</evidence>
<dbReference type="Gramene" id="Os07t0504500-00">
    <property type="protein sequence ID" value="Os07t0504500-00"/>
    <property type="gene ID" value="Os07g0504500"/>
</dbReference>
<dbReference type="SMART" id="SM00385">
    <property type="entry name" value="CYCLIN"/>
    <property type="match status" value="1"/>
</dbReference>
<dbReference type="PANTHER" id="PTHR11618:SF24">
    <property type="entry name" value="OS03G0193600 PROTEIN"/>
    <property type="match status" value="1"/>
</dbReference>
<feature type="domain" description="Cyclin-like" evidence="4">
    <location>
        <begin position="139"/>
        <end position="224"/>
    </location>
</feature>
<dbReference type="Proteomes" id="UP000000763">
    <property type="component" value="Chromosome 7"/>
</dbReference>
<accession>B9FXE6</accession>
<evidence type="ECO:0000256" key="1">
    <source>
        <dbReference type="ARBA" id="ARBA00023015"/>
    </source>
</evidence>
<dbReference type="GO" id="GO:0070897">
    <property type="term" value="P:transcription preinitiation complex assembly"/>
    <property type="evidence" value="ECO:0007669"/>
    <property type="project" value="InterPro"/>
</dbReference>